<feature type="signal peptide" evidence="2">
    <location>
        <begin position="1"/>
        <end position="25"/>
    </location>
</feature>
<keyword evidence="3" id="KW-0378">Hydrolase</keyword>
<evidence type="ECO:0000313" key="3">
    <source>
        <dbReference type="EMBL" id="AGF76894.1"/>
    </source>
</evidence>
<dbReference type="GO" id="GO:0006508">
    <property type="term" value="P:proteolysis"/>
    <property type="evidence" value="ECO:0007669"/>
    <property type="project" value="UniProtKB-KW"/>
</dbReference>
<keyword evidence="3" id="KW-0645">Protease</keyword>
<feature type="active site" evidence="1">
    <location>
        <position position="240"/>
    </location>
</feature>
<dbReference type="eggNOG" id="COG4571">
    <property type="taxonomic scope" value="Bacteria"/>
</dbReference>
<dbReference type="Gene3D" id="2.40.128.90">
    <property type="entry name" value="OMPT-like"/>
    <property type="match status" value="1"/>
</dbReference>
<accession>M1NAN1</accession>
<name>M1NAN1_DESSD</name>
<feature type="active site" evidence="1">
    <location>
        <position position="116"/>
    </location>
</feature>
<protein>
    <submittedName>
        <fullName evidence="3">Outer membrane protease</fullName>
    </submittedName>
</protein>
<evidence type="ECO:0000256" key="2">
    <source>
        <dbReference type="SAM" id="SignalP"/>
    </source>
</evidence>
<gene>
    <name evidence="3" type="ordered locus">UWK_00309</name>
</gene>
<organism evidence="3 4">
    <name type="scientific">Desulfocapsa sulfexigens (strain DSM 10523 / SB164P1)</name>
    <dbReference type="NCBI Taxonomy" id="1167006"/>
    <lineage>
        <taxon>Bacteria</taxon>
        <taxon>Pseudomonadati</taxon>
        <taxon>Thermodesulfobacteriota</taxon>
        <taxon>Desulfobulbia</taxon>
        <taxon>Desulfobulbales</taxon>
        <taxon>Desulfocapsaceae</taxon>
        <taxon>Desulfocapsa</taxon>
    </lineage>
</organism>
<keyword evidence="4" id="KW-1185">Reference proteome</keyword>
<dbReference type="Proteomes" id="UP000011721">
    <property type="component" value="Chromosome"/>
</dbReference>
<feature type="active site" evidence="1">
    <location>
        <position position="118"/>
    </location>
</feature>
<sequence>MITSLSVKTAAIPIFFLLLAVQVDAATVEKKDVTEVYGEPAGLILTGRLGFGYLSGEAHEYVYWPKVGGHTASELTWEMDSTLMVGIGATIRSTPWLNLGVDLWFNVNDGDGYMEDYDWLLPGVNWTDKSVHDNTDVTSAIMFDINAEVTFFSANGFVFNGIAGFRRDRFEWEARGGSYIYSINSFRDTAGTFPPQALAITYEQTLDAPYFGVAVTGDFGPVHLAAKVTGSIFVRGKTTDQHHMRDLVSYGDFNEGEMWGVDVALAYDITDHIGIKVAYLYEYYDTIKGNSKWCYSPYGYCASYVNNAGVDLETSLFSVAAVYSF</sequence>
<dbReference type="HOGENOM" id="CLU_063041_0_0_7"/>
<keyword evidence="2" id="KW-0732">Signal</keyword>
<dbReference type="InterPro" id="IPR020080">
    <property type="entry name" value="OM_adhesin/peptidase_omptin"/>
</dbReference>
<feature type="active site" evidence="1">
    <location>
        <position position="242"/>
    </location>
</feature>
<dbReference type="SUPFAM" id="SSF69917">
    <property type="entry name" value="OMPT-like"/>
    <property type="match status" value="1"/>
</dbReference>
<dbReference type="GO" id="GO:0009279">
    <property type="term" value="C:cell outer membrane"/>
    <property type="evidence" value="ECO:0007669"/>
    <property type="project" value="InterPro"/>
</dbReference>
<dbReference type="PRINTS" id="PR00482">
    <property type="entry name" value="OMPTIN"/>
</dbReference>
<dbReference type="PIRSF" id="PIRSF001522">
    <property type="entry name" value="Peptidase_A26"/>
    <property type="match status" value="1"/>
</dbReference>
<dbReference type="EMBL" id="CP003985">
    <property type="protein sequence ID" value="AGF76894.1"/>
    <property type="molecule type" value="Genomic_DNA"/>
</dbReference>
<dbReference type="AlphaFoldDB" id="M1NAN1"/>
<dbReference type="STRING" id="1167006.UWK_00309"/>
<dbReference type="InterPro" id="IPR000036">
    <property type="entry name" value="Peptidase_A26_omptin"/>
</dbReference>
<dbReference type="InterPro" id="IPR053724">
    <property type="entry name" value="OMP_A26_sf"/>
</dbReference>
<evidence type="ECO:0000313" key="4">
    <source>
        <dbReference type="Proteomes" id="UP000011721"/>
    </source>
</evidence>
<reference evidence="4" key="1">
    <citation type="journal article" date="2013" name="Stand. Genomic Sci.">
        <title>Complete genome sequence of Desulfocapsa sulfexigens, a marine deltaproteobacterium specialized in disproportionating inorganic sulfur compounds.</title>
        <authorList>
            <person name="Finster K.W."/>
            <person name="Kjeldsen K.U."/>
            <person name="Kube M."/>
            <person name="Reinhardt R."/>
            <person name="Mussmann M."/>
            <person name="Amann R."/>
            <person name="Schreiber L."/>
        </authorList>
    </citation>
    <scope>NUCLEOTIDE SEQUENCE [LARGE SCALE GENOMIC DNA]</scope>
    <source>
        <strain evidence="4">DSM 10523 / SB164P1</strain>
    </source>
</reference>
<proteinExistence type="predicted"/>
<feature type="chain" id="PRO_5004015816" evidence="2">
    <location>
        <begin position="26"/>
        <end position="325"/>
    </location>
</feature>
<evidence type="ECO:0000256" key="1">
    <source>
        <dbReference type="PIRSR" id="PIRSR001522-1"/>
    </source>
</evidence>
<dbReference type="KEGG" id="dsf:UWK_00309"/>
<dbReference type="GO" id="GO:0004190">
    <property type="term" value="F:aspartic-type endopeptidase activity"/>
    <property type="evidence" value="ECO:0007669"/>
    <property type="project" value="InterPro"/>
</dbReference>
<dbReference type="Pfam" id="PF01278">
    <property type="entry name" value="Omptin"/>
    <property type="match status" value="1"/>
</dbReference>